<reference evidence="1 2" key="1">
    <citation type="submission" date="2015-04" db="EMBL/GenBank/DDBJ databases">
        <authorList>
            <person name="Syromyatnikov M.Y."/>
            <person name="Popov V.N."/>
        </authorList>
    </citation>
    <scope>NUCLEOTIDE SEQUENCE [LARGE SCALE GENOMIC DNA]</scope>
</reference>
<keyword evidence="2" id="KW-1185">Reference proteome</keyword>
<evidence type="ECO:0000313" key="1">
    <source>
        <dbReference type="EMBL" id="CRL02631.1"/>
    </source>
</evidence>
<name>A0A1J1IQX5_9DIPT</name>
<sequence length="84" mass="9616">MLEAQTTNNNHCGRSNRTNILLFAVRLSGNIVGDYLISRKSKKEKSSFPELSNAKKFSFTHLADFHCFQNTSVIYFSHFPQTDD</sequence>
<protein>
    <submittedName>
        <fullName evidence="1">CLUMA_CG016070, isoform A</fullName>
    </submittedName>
</protein>
<proteinExistence type="predicted"/>
<evidence type="ECO:0000313" key="2">
    <source>
        <dbReference type="Proteomes" id="UP000183832"/>
    </source>
</evidence>
<accession>A0A1J1IQX5</accession>
<dbReference type="AlphaFoldDB" id="A0A1J1IQX5"/>
<organism evidence="1 2">
    <name type="scientific">Clunio marinus</name>
    <dbReference type="NCBI Taxonomy" id="568069"/>
    <lineage>
        <taxon>Eukaryota</taxon>
        <taxon>Metazoa</taxon>
        <taxon>Ecdysozoa</taxon>
        <taxon>Arthropoda</taxon>
        <taxon>Hexapoda</taxon>
        <taxon>Insecta</taxon>
        <taxon>Pterygota</taxon>
        <taxon>Neoptera</taxon>
        <taxon>Endopterygota</taxon>
        <taxon>Diptera</taxon>
        <taxon>Nematocera</taxon>
        <taxon>Chironomoidea</taxon>
        <taxon>Chironomidae</taxon>
        <taxon>Clunio</taxon>
    </lineage>
</organism>
<gene>
    <name evidence="1" type="ORF">CLUMA_CG016070</name>
</gene>
<dbReference type="Proteomes" id="UP000183832">
    <property type="component" value="Unassembled WGS sequence"/>
</dbReference>
<dbReference type="EMBL" id="CVRI01000058">
    <property type="protein sequence ID" value="CRL02631.1"/>
    <property type="molecule type" value="Genomic_DNA"/>
</dbReference>